<evidence type="ECO:0000256" key="4">
    <source>
        <dbReference type="ARBA" id="ARBA00022989"/>
    </source>
</evidence>
<keyword evidence="5 6" id="KW-0472">Membrane</keyword>
<dbReference type="InterPro" id="IPR051598">
    <property type="entry name" value="TSUP/Inactive_protease-like"/>
</dbReference>
<feature type="transmembrane region" description="Helical" evidence="6">
    <location>
        <begin position="229"/>
        <end position="247"/>
    </location>
</feature>
<dbReference type="EMBL" id="POUB01000015">
    <property type="protein sequence ID" value="PZG02039.1"/>
    <property type="molecule type" value="Genomic_DNA"/>
</dbReference>
<comment type="similarity">
    <text evidence="2 6">Belongs to the 4-toluene sulfonate uptake permease (TSUP) (TC 2.A.102) family.</text>
</comment>
<reference evidence="7 8" key="1">
    <citation type="submission" date="2018-01" db="EMBL/GenBank/DDBJ databases">
        <title>Draft genome sequence of Salinispora sp. 13K206.</title>
        <authorList>
            <person name="Sahin N."/>
            <person name="Saygin H."/>
            <person name="Ay H."/>
        </authorList>
    </citation>
    <scope>NUCLEOTIDE SEQUENCE [LARGE SCALE GENOMIC DNA]</scope>
    <source>
        <strain evidence="7 8">13K206</strain>
    </source>
</reference>
<gene>
    <name evidence="7" type="ORF">C1I99_04400</name>
</gene>
<accession>A0A2W2DDS2</accession>
<dbReference type="PANTHER" id="PTHR43701:SF2">
    <property type="entry name" value="MEMBRANE TRANSPORTER PROTEIN YJNA-RELATED"/>
    <property type="match status" value="1"/>
</dbReference>
<feature type="transmembrane region" description="Helical" evidence="6">
    <location>
        <begin position="190"/>
        <end position="217"/>
    </location>
</feature>
<protein>
    <recommendedName>
        <fullName evidence="6">Probable membrane transporter protein</fullName>
    </recommendedName>
</protein>
<feature type="transmembrane region" description="Helical" evidence="6">
    <location>
        <begin position="137"/>
        <end position="159"/>
    </location>
</feature>
<feature type="transmembrane region" description="Helical" evidence="6">
    <location>
        <begin position="96"/>
        <end position="117"/>
    </location>
</feature>
<proteinExistence type="inferred from homology"/>
<feature type="transmembrane region" description="Helical" evidence="6">
    <location>
        <begin position="165"/>
        <end position="183"/>
    </location>
</feature>
<evidence type="ECO:0000313" key="7">
    <source>
        <dbReference type="EMBL" id="PZG02039.1"/>
    </source>
</evidence>
<evidence type="ECO:0000256" key="5">
    <source>
        <dbReference type="ARBA" id="ARBA00023136"/>
    </source>
</evidence>
<evidence type="ECO:0000256" key="2">
    <source>
        <dbReference type="ARBA" id="ARBA00009142"/>
    </source>
</evidence>
<evidence type="ECO:0000256" key="1">
    <source>
        <dbReference type="ARBA" id="ARBA00004141"/>
    </source>
</evidence>
<keyword evidence="8" id="KW-1185">Reference proteome</keyword>
<dbReference type="RefSeq" id="WP_111132849.1">
    <property type="nucleotide sequence ID" value="NZ_POUB01000015.1"/>
</dbReference>
<dbReference type="InterPro" id="IPR002781">
    <property type="entry name" value="TM_pro_TauE-like"/>
</dbReference>
<dbReference type="GO" id="GO:0005886">
    <property type="term" value="C:plasma membrane"/>
    <property type="evidence" value="ECO:0007669"/>
    <property type="project" value="UniProtKB-SubCell"/>
</dbReference>
<dbReference type="Proteomes" id="UP000248749">
    <property type="component" value="Unassembled WGS sequence"/>
</dbReference>
<comment type="subcellular location">
    <subcellularLocation>
        <location evidence="6">Cell membrane</location>
        <topology evidence="6">Multi-pass membrane protein</topology>
    </subcellularLocation>
    <subcellularLocation>
        <location evidence="1">Membrane</location>
        <topology evidence="1">Multi-pass membrane protein</topology>
    </subcellularLocation>
</comment>
<keyword evidence="3 6" id="KW-0812">Transmembrane</keyword>
<dbReference type="AlphaFoldDB" id="A0A2W2DDS2"/>
<dbReference type="OrthoDB" id="528320at2"/>
<evidence type="ECO:0000313" key="8">
    <source>
        <dbReference type="Proteomes" id="UP000248749"/>
    </source>
</evidence>
<keyword evidence="4 6" id="KW-1133">Transmembrane helix</keyword>
<dbReference type="PANTHER" id="PTHR43701">
    <property type="entry name" value="MEMBRANE TRANSPORTER PROTEIN MJ0441-RELATED"/>
    <property type="match status" value="1"/>
</dbReference>
<feature type="transmembrane region" description="Helical" evidence="6">
    <location>
        <begin position="46"/>
        <end position="65"/>
    </location>
</feature>
<dbReference type="Pfam" id="PF01925">
    <property type="entry name" value="TauE"/>
    <property type="match status" value="1"/>
</dbReference>
<sequence>MTGGLALTVGLAVLIGISLGLLGGGGSILAVPLLVYVADLPAKEAIATSLLVVGVTSAVGVLPHARARRIRWRTGLVFGVAGMAGAYAGGRLAASVPAAVLLTGFALMMLATATAMIRGRRGTGGEPVPHELPVPRVVLDGVLVGLVTGLVGAGGGFLVVPALTLLGGLPMPVAIGTSLVVIAMKSLAGLAGYLSAVSVGWGLAAAVTAAAVVGSLAGGRLTGHIREEVLRPAFGWFVVVMGVLVLGQQLPGQLRGDPLLWTAVAGLAGTVAAVALLAAGCRGGREWIPSPVCRALRAVAAR</sequence>
<feature type="transmembrane region" description="Helical" evidence="6">
    <location>
        <begin position="259"/>
        <end position="279"/>
    </location>
</feature>
<organism evidence="7 8">
    <name type="scientific">Micromonospora deserti</name>
    <dbReference type="NCBI Taxonomy" id="2070366"/>
    <lineage>
        <taxon>Bacteria</taxon>
        <taxon>Bacillati</taxon>
        <taxon>Actinomycetota</taxon>
        <taxon>Actinomycetes</taxon>
        <taxon>Micromonosporales</taxon>
        <taxon>Micromonosporaceae</taxon>
        <taxon>Micromonospora</taxon>
    </lineage>
</organism>
<comment type="caution">
    <text evidence="7">The sequence shown here is derived from an EMBL/GenBank/DDBJ whole genome shotgun (WGS) entry which is preliminary data.</text>
</comment>
<keyword evidence="6" id="KW-1003">Cell membrane</keyword>
<name>A0A2W2DDS2_9ACTN</name>
<evidence type="ECO:0000256" key="3">
    <source>
        <dbReference type="ARBA" id="ARBA00022692"/>
    </source>
</evidence>
<evidence type="ECO:0000256" key="6">
    <source>
        <dbReference type="RuleBase" id="RU363041"/>
    </source>
</evidence>